<dbReference type="RefSeq" id="WP_018705688.1">
    <property type="nucleotide sequence ID" value="NZ_BOQT01000003.1"/>
</dbReference>
<dbReference type="InterPro" id="IPR000182">
    <property type="entry name" value="GNAT_dom"/>
</dbReference>
<dbReference type="Gene3D" id="3.40.630.30">
    <property type="match status" value="1"/>
</dbReference>
<protein>
    <recommendedName>
        <fullName evidence="1">N-acetyltransferase domain-containing protein</fullName>
    </recommendedName>
</protein>
<sequence length="105" mass="12384">MTKPNRVISENIRTESDVFEISSVYVHPDYQRQGIGQYLYQHIKTELIRMGKVKYYLDAGFSSSQQYWVQQLGNPSFRLKDYWGEGEDHFIWIRSVQDGNGNEKS</sequence>
<dbReference type="SUPFAM" id="SSF55729">
    <property type="entry name" value="Acyl-CoA N-acyltransferases (Nat)"/>
    <property type="match status" value="1"/>
</dbReference>
<evidence type="ECO:0000313" key="2">
    <source>
        <dbReference type="EMBL" id="GIN20164.1"/>
    </source>
</evidence>
<proteinExistence type="predicted"/>
<evidence type="ECO:0000259" key="1">
    <source>
        <dbReference type="PROSITE" id="PS51186"/>
    </source>
</evidence>
<dbReference type="EMBL" id="BOQT01000003">
    <property type="protein sequence ID" value="GIN20164.1"/>
    <property type="molecule type" value="Genomic_DNA"/>
</dbReference>
<name>A0ABQ4K336_9BACI</name>
<accession>A0ABQ4K336</accession>
<dbReference type="InterPro" id="IPR016181">
    <property type="entry name" value="Acyl_CoA_acyltransferase"/>
</dbReference>
<feature type="domain" description="N-acetyltransferase" evidence="1">
    <location>
        <begin position="1"/>
        <end position="97"/>
    </location>
</feature>
<evidence type="ECO:0000313" key="3">
    <source>
        <dbReference type="Proteomes" id="UP000680279"/>
    </source>
</evidence>
<dbReference type="CDD" id="cd04301">
    <property type="entry name" value="NAT_SF"/>
    <property type="match status" value="1"/>
</dbReference>
<comment type="caution">
    <text evidence="2">The sequence shown here is derived from an EMBL/GenBank/DDBJ whole genome shotgun (WGS) entry which is preliminary data.</text>
</comment>
<dbReference type="Proteomes" id="UP000680279">
    <property type="component" value="Unassembled WGS sequence"/>
</dbReference>
<dbReference type="Pfam" id="PF00583">
    <property type="entry name" value="Acetyltransf_1"/>
    <property type="match status" value="1"/>
</dbReference>
<gene>
    <name evidence="2" type="ORF">J1TS3_12980</name>
</gene>
<organism evidence="2 3">
    <name type="scientific">Siminovitchia fordii</name>
    <dbReference type="NCBI Taxonomy" id="254759"/>
    <lineage>
        <taxon>Bacteria</taxon>
        <taxon>Bacillati</taxon>
        <taxon>Bacillota</taxon>
        <taxon>Bacilli</taxon>
        <taxon>Bacillales</taxon>
        <taxon>Bacillaceae</taxon>
        <taxon>Siminovitchia</taxon>
    </lineage>
</organism>
<keyword evidence="3" id="KW-1185">Reference proteome</keyword>
<reference evidence="2 3" key="1">
    <citation type="submission" date="2021-03" db="EMBL/GenBank/DDBJ databases">
        <title>Antimicrobial resistance genes in bacteria isolated from Japanese honey, and their potential for conferring macrolide and lincosamide resistance in the American foulbrood pathogen Paenibacillus larvae.</title>
        <authorList>
            <person name="Okamoto M."/>
            <person name="Kumagai M."/>
            <person name="Kanamori H."/>
            <person name="Takamatsu D."/>
        </authorList>
    </citation>
    <scope>NUCLEOTIDE SEQUENCE [LARGE SCALE GENOMIC DNA]</scope>
    <source>
        <strain evidence="2 3">J1TS3</strain>
    </source>
</reference>
<dbReference type="PROSITE" id="PS51186">
    <property type="entry name" value="GNAT"/>
    <property type="match status" value="1"/>
</dbReference>